<dbReference type="AlphaFoldDB" id="A0A6C0DCW1"/>
<dbReference type="EMBL" id="MN739589">
    <property type="protein sequence ID" value="QHT14748.1"/>
    <property type="molecule type" value="Genomic_DNA"/>
</dbReference>
<proteinExistence type="predicted"/>
<accession>A0A6C0DCW1</accession>
<protein>
    <submittedName>
        <fullName evidence="1">Uncharacterized protein</fullName>
    </submittedName>
</protein>
<reference evidence="1" key="1">
    <citation type="journal article" date="2020" name="Nature">
        <title>Giant virus diversity and host interactions through global metagenomics.</title>
        <authorList>
            <person name="Schulz F."/>
            <person name="Roux S."/>
            <person name="Paez-Espino D."/>
            <person name="Jungbluth S."/>
            <person name="Walsh D.A."/>
            <person name="Denef V.J."/>
            <person name="McMahon K.D."/>
            <person name="Konstantinidis K.T."/>
            <person name="Eloe-Fadrosh E.A."/>
            <person name="Kyrpides N.C."/>
            <person name="Woyke T."/>
        </authorList>
    </citation>
    <scope>NUCLEOTIDE SEQUENCE</scope>
    <source>
        <strain evidence="1">GVMAG-M-3300023174-141</strain>
    </source>
</reference>
<name>A0A6C0DCW1_9ZZZZ</name>
<sequence length="66" mass="8074">MEYRRDSLNPWDEENPRPYQRYRRELEQEHAAYRLTGHVSTWSIMWTGFKNLMCCCCVYKSKHASN</sequence>
<organism evidence="1">
    <name type="scientific">viral metagenome</name>
    <dbReference type="NCBI Taxonomy" id="1070528"/>
    <lineage>
        <taxon>unclassified sequences</taxon>
        <taxon>metagenomes</taxon>
        <taxon>organismal metagenomes</taxon>
    </lineage>
</organism>
<evidence type="ECO:0000313" key="1">
    <source>
        <dbReference type="EMBL" id="QHT14748.1"/>
    </source>
</evidence>